<protein>
    <submittedName>
        <fullName evidence="2">Uncharacterized protein</fullName>
    </submittedName>
</protein>
<reference evidence="2 3" key="1">
    <citation type="submission" date="2019-05" db="EMBL/GenBank/DDBJ databases">
        <title>Another draft genome of Portunus trituberculatus and its Hox gene families provides insights of decapod evolution.</title>
        <authorList>
            <person name="Jeong J.-H."/>
            <person name="Song I."/>
            <person name="Kim S."/>
            <person name="Choi T."/>
            <person name="Kim D."/>
            <person name="Ryu S."/>
            <person name="Kim W."/>
        </authorList>
    </citation>
    <scope>NUCLEOTIDE SEQUENCE [LARGE SCALE GENOMIC DNA]</scope>
    <source>
        <tissue evidence="2">Muscle</tissue>
    </source>
</reference>
<proteinExistence type="predicted"/>
<dbReference type="Proteomes" id="UP000324222">
    <property type="component" value="Unassembled WGS sequence"/>
</dbReference>
<evidence type="ECO:0000313" key="2">
    <source>
        <dbReference type="EMBL" id="MPC37470.1"/>
    </source>
</evidence>
<evidence type="ECO:0000313" key="3">
    <source>
        <dbReference type="Proteomes" id="UP000324222"/>
    </source>
</evidence>
<feature type="region of interest" description="Disordered" evidence="1">
    <location>
        <begin position="48"/>
        <end position="74"/>
    </location>
</feature>
<feature type="region of interest" description="Disordered" evidence="1">
    <location>
        <begin position="1"/>
        <end position="31"/>
    </location>
</feature>
<gene>
    <name evidence="2" type="ORF">E2C01_030951</name>
</gene>
<accession>A0A5B7ERS3</accession>
<dbReference type="EMBL" id="VSRR010003791">
    <property type="protein sequence ID" value="MPC37470.1"/>
    <property type="molecule type" value="Genomic_DNA"/>
</dbReference>
<evidence type="ECO:0000256" key="1">
    <source>
        <dbReference type="SAM" id="MobiDB-lite"/>
    </source>
</evidence>
<name>A0A5B7ERS3_PORTR</name>
<sequence length="74" mass="7995">MFRSSSRGNTSEVTLMHRRSREGKREGQGGLVLGRREQTLRNVSMAVGNGKSNYGLLDTSPGTAGDRGGKEERG</sequence>
<dbReference type="AlphaFoldDB" id="A0A5B7ERS3"/>
<feature type="compositionally biased region" description="Polar residues" evidence="1">
    <location>
        <begin position="1"/>
        <end position="13"/>
    </location>
</feature>
<organism evidence="2 3">
    <name type="scientific">Portunus trituberculatus</name>
    <name type="common">Swimming crab</name>
    <name type="synonym">Neptunus trituberculatus</name>
    <dbReference type="NCBI Taxonomy" id="210409"/>
    <lineage>
        <taxon>Eukaryota</taxon>
        <taxon>Metazoa</taxon>
        <taxon>Ecdysozoa</taxon>
        <taxon>Arthropoda</taxon>
        <taxon>Crustacea</taxon>
        <taxon>Multicrustacea</taxon>
        <taxon>Malacostraca</taxon>
        <taxon>Eumalacostraca</taxon>
        <taxon>Eucarida</taxon>
        <taxon>Decapoda</taxon>
        <taxon>Pleocyemata</taxon>
        <taxon>Brachyura</taxon>
        <taxon>Eubrachyura</taxon>
        <taxon>Portunoidea</taxon>
        <taxon>Portunidae</taxon>
        <taxon>Portuninae</taxon>
        <taxon>Portunus</taxon>
    </lineage>
</organism>
<comment type="caution">
    <text evidence="2">The sequence shown here is derived from an EMBL/GenBank/DDBJ whole genome shotgun (WGS) entry which is preliminary data.</text>
</comment>
<keyword evidence="3" id="KW-1185">Reference proteome</keyword>